<dbReference type="Gene3D" id="3.20.20.140">
    <property type="entry name" value="Metal-dependent hydrolases"/>
    <property type="match status" value="1"/>
</dbReference>
<dbReference type="PANTHER" id="PTHR43794">
    <property type="entry name" value="AMINOHYDROLASE SSNA-RELATED"/>
    <property type="match status" value="1"/>
</dbReference>
<name>A0A4R1L6Z9_9BACT</name>
<dbReference type="InterPro" id="IPR011059">
    <property type="entry name" value="Metal-dep_hydrolase_composite"/>
</dbReference>
<dbReference type="InterPro" id="IPR050287">
    <property type="entry name" value="MTA/SAH_deaminase"/>
</dbReference>
<evidence type="ECO:0000313" key="3">
    <source>
        <dbReference type="EMBL" id="TCK73988.1"/>
    </source>
</evidence>
<dbReference type="RefSeq" id="WP_131994377.1">
    <property type="nucleotide sequence ID" value="NZ_SMGK01000002.1"/>
</dbReference>
<dbReference type="NCBIfam" id="TIGR02022">
    <property type="entry name" value="hutF"/>
    <property type="match status" value="1"/>
</dbReference>
<dbReference type="GO" id="GO:0016810">
    <property type="term" value="F:hydrolase activity, acting on carbon-nitrogen (but not peptide) bonds"/>
    <property type="evidence" value="ECO:0007669"/>
    <property type="project" value="InterPro"/>
</dbReference>
<gene>
    <name evidence="3" type="ORF">C7378_1608</name>
</gene>
<sequence length="459" mass="50309">MNTAYRPDLLYRGGSFEHGAALLVSEEGRILQAAPDAQTATVSLAGKAMLPGFVNTHSHSFQRLIRGKAESRQVSGRDFWSWRGTMYHAAARLSPEDVYDVARMAFLEMVRAGTTTVGEFHYLHTAPDGRPYADPNLLARQVIAAAQSVGIRIVLLRTAYLRSGFALPKDPGQTRFFETTAEFLANMDALLKDLQPSSESVRFGVAPHSIRAVPLADLHQMAVWARDRQLPLHMHVAEQLAENAACLREYGATPVSLLAREGLLGADFTAVHAIHITDAEIRMLADARATICSCPTTERNLGDGILAADKVLGAGIRIALGSDSQAQIDPLEDARELDYHLRLQQQERAILDQVGHEPLAARLLDCATINGAQSLQVAAGSLSHDNYADFFTVDRNDSSIAGHSADDLLSILAFGLNRSAIRDVVVNGKMILRDGRHPLDEEIVERYKVVHRKVWSERA</sequence>
<dbReference type="OrthoDB" id="9807210at2"/>
<keyword evidence="1" id="KW-0378">Hydrolase</keyword>
<keyword evidence="4" id="KW-1185">Reference proteome</keyword>
<organism evidence="3 4">
    <name type="scientific">Acidipila rosea</name>
    <dbReference type="NCBI Taxonomy" id="768535"/>
    <lineage>
        <taxon>Bacteria</taxon>
        <taxon>Pseudomonadati</taxon>
        <taxon>Acidobacteriota</taxon>
        <taxon>Terriglobia</taxon>
        <taxon>Terriglobales</taxon>
        <taxon>Acidobacteriaceae</taxon>
        <taxon>Acidipila</taxon>
    </lineage>
</organism>
<dbReference type="SUPFAM" id="SSF51338">
    <property type="entry name" value="Composite domain of metallo-dependent hydrolases"/>
    <property type="match status" value="1"/>
</dbReference>
<dbReference type="InterPro" id="IPR032466">
    <property type="entry name" value="Metal_Hydrolase"/>
</dbReference>
<dbReference type="Gene3D" id="2.30.40.10">
    <property type="entry name" value="Urease, subunit C, domain 1"/>
    <property type="match status" value="1"/>
</dbReference>
<reference evidence="3 4" key="1">
    <citation type="submission" date="2019-03" db="EMBL/GenBank/DDBJ databases">
        <title>Genomic Encyclopedia of Type Strains, Phase IV (KMG-IV): sequencing the most valuable type-strain genomes for metagenomic binning, comparative biology and taxonomic classification.</title>
        <authorList>
            <person name="Goeker M."/>
        </authorList>
    </citation>
    <scope>NUCLEOTIDE SEQUENCE [LARGE SCALE GENOMIC DNA]</scope>
    <source>
        <strain evidence="3 4">DSM 103428</strain>
    </source>
</reference>
<evidence type="ECO:0000259" key="2">
    <source>
        <dbReference type="Pfam" id="PF01979"/>
    </source>
</evidence>
<dbReference type="PANTHER" id="PTHR43794:SF11">
    <property type="entry name" value="AMIDOHYDROLASE-RELATED DOMAIN-CONTAINING PROTEIN"/>
    <property type="match status" value="1"/>
</dbReference>
<dbReference type="InterPro" id="IPR010252">
    <property type="entry name" value="HutF"/>
</dbReference>
<comment type="caution">
    <text evidence="3">The sequence shown here is derived from an EMBL/GenBank/DDBJ whole genome shotgun (WGS) entry which is preliminary data.</text>
</comment>
<dbReference type="NCBIfam" id="NF006681">
    <property type="entry name" value="PRK09229.1-2"/>
    <property type="match status" value="1"/>
</dbReference>
<accession>A0A4R1L6Z9</accession>
<feature type="domain" description="Amidohydrolase-related" evidence="2">
    <location>
        <begin position="49"/>
        <end position="430"/>
    </location>
</feature>
<evidence type="ECO:0000256" key="1">
    <source>
        <dbReference type="ARBA" id="ARBA00022801"/>
    </source>
</evidence>
<dbReference type="EMBL" id="SMGK01000002">
    <property type="protein sequence ID" value="TCK73988.1"/>
    <property type="molecule type" value="Genomic_DNA"/>
</dbReference>
<proteinExistence type="predicted"/>
<dbReference type="InterPro" id="IPR006680">
    <property type="entry name" value="Amidohydro-rel"/>
</dbReference>
<evidence type="ECO:0000313" key="4">
    <source>
        <dbReference type="Proteomes" id="UP000295210"/>
    </source>
</evidence>
<dbReference type="AlphaFoldDB" id="A0A4R1L6Z9"/>
<dbReference type="SUPFAM" id="SSF51556">
    <property type="entry name" value="Metallo-dependent hydrolases"/>
    <property type="match status" value="1"/>
</dbReference>
<dbReference type="Proteomes" id="UP000295210">
    <property type="component" value="Unassembled WGS sequence"/>
</dbReference>
<dbReference type="Pfam" id="PF01979">
    <property type="entry name" value="Amidohydro_1"/>
    <property type="match status" value="1"/>
</dbReference>
<protein>
    <submittedName>
        <fullName evidence="3">Formimidoylglutamate deiminase</fullName>
    </submittedName>
</protein>